<evidence type="ECO:0000313" key="3">
    <source>
        <dbReference type="Proteomes" id="UP000324222"/>
    </source>
</evidence>
<protein>
    <submittedName>
        <fullName evidence="2">Uncharacterized protein</fullName>
    </submittedName>
</protein>
<evidence type="ECO:0000313" key="2">
    <source>
        <dbReference type="EMBL" id="MPC33020.1"/>
    </source>
</evidence>
<keyword evidence="3" id="KW-1185">Reference proteome</keyword>
<feature type="compositionally biased region" description="Low complexity" evidence="1">
    <location>
        <begin position="1"/>
        <end position="23"/>
    </location>
</feature>
<reference evidence="2 3" key="1">
    <citation type="submission" date="2019-05" db="EMBL/GenBank/DDBJ databases">
        <title>Another draft genome of Portunus trituberculatus and its Hox gene families provides insights of decapod evolution.</title>
        <authorList>
            <person name="Jeong J.-H."/>
            <person name="Song I."/>
            <person name="Kim S."/>
            <person name="Choi T."/>
            <person name="Kim D."/>
            <person name="Ryu S."/>
            <person name="Kim W."/>
        </authorList>
    </citation>
    <scope>NUCLEOTIDE SEQUENCE [LARGE SCALE GENOMIC DNA]</scope>
    <source>
        <tissue evidence="2">Muscle</tissue>
    </source>
</reference>
<proteinExistence type="predicted"/>
<comment type="caution">
    <text evidence="2">The sequence shown here is derived from an EMBL/GenBank/DDBJ whole genome shotgun (WGS) entry which is preliminary data.</text>
</comment>
<dbReference type="EMBL" id="VSRR010002744">
    <property type="protein sequence ID" value="MPC33020.1"/>
    <property type="molecule type" value="Genomic_DNA"/>
</dbReference>
<accession>A0A5B7EF75</accession>
<evidence type="ECO:0000256" key="1">
    <source>
        <dbReference type="SAM" id="MobiDB-lite"/>
    </source>
</evidence>
<feature type="region of interest" description="Disordered" evidence="1">
    <location>
        <begin position="1"/>
        <end position="58"/>
    </location>
</feature>
<sequence>MSIQRRSLISLRLPYPSSSSLSPAVPKNNDNSPVRGGLAGPQITHHHHHYRHRPTTTQHHHCLLRHLLMPRPTPRHHVYHRRSFS</sequence>
<organism evidence="2 3">
    <name type="scientific">Portunus trituberculatus</name>
    <name type="common">Swimming crab</name>
    <name type="synonym">Neptunus trituberculatus</name>
    <dbReference type="NCBI Taxonomy" id="210409"/>
    <lineage>
        <taxon>Eukaryota</taxon>
        <taxon>Metazoa</taxon>
        <taxon>Ecdysozoa</taxon>
        <taxon>Arthropoda</taxon>
        <taxon>Crustacea</taxon>
        <taxon>Multicrustacea</taxon>
        <taxon>Malacostraca</taxon>
        <taxon>Eumalacostraca</taxon>
        <taxon>Eucarida</taxon>
        <taxon>Decapoda</taxon>
        <taxon>Pleocyemata</taxon>
        <taxon>Brachyura</taxon>
        <taxon>Eubrachyura</taxon>
        <taxon>Portunoidea</taxon>
        <taxon>Portunidae</taxon>
        <taxon>Portuninae</taxon>
        <taxon>Portunus</taxon>
    </lineage>
</organism>
<dbReference type="AlphaFoldDB" id="A0A5B7EF75"/>
<name>A0A5B7EF75_PORTR</name>
<gene>
    <name evidence="2" type="ORF">E2C01_026358</name>
</gene>
<dbReference type="Proteomes" id="UP000324222">
    <property type="component" value="Unassembled WGS sequence"/>
</dbReference>
<feature type="compositionally biased region" description="Basic residues" evidence="1">
    <location>
        <begin position="44"/>
        <end position="58"/>
    </location>
</feature>